<evidence type="ECO:0000313" key="1">
    <source>
        <dbReference type="EMBL" id="PGH54123.1"/>
    </source>
</evidence>
<reference evidence="2" key="1">
    <citation type="submission" date="2017-10" db="EMBL/GenBank/DDBJ databases">
        <authorList>
            <person name="Kravchenko I.K."/>
            <person name="Grouzdev D.S."/>
        </authorList>
    </citation>
    <scope>NUCLEOTIDE SEQUENCE [LARGE SCALE GENOMIC DNA]</scope>
    <source>
        <strain evidence="2">B2</strain>
    </source>
</reference>
<dbReference type="Proteomes" id="UP000225379">
    <property type="component" value="Unassembled WGS sequence"/>
</dbReference>
<protein>
    <recommendedName>
        <fullName evidence="3">PilZ domain-containing protein</fullName>
    </recommendedName>
</protein>
<dbReference type="OrthoDB" id="7304878at2"/>
<evidence type="ECO:0008006" key="3">
    <source>
        <dbReference type="Google" id="ProtNLM"/>
    </source>
</evidence>
<comment type="caution">
    <text evidence="1">The sequence shown here is derived from an EMBL/GenBank/DDBJ whole genome shotgun (WGS) entry which is preliminary data.</text>
</comment>
<evidence type="ECO:0000313" key="2">
    <source>
        <dbReference type="Proteomes" id="UP000225379"/>
    </source>
</evidence>
<proteinExistence type="predicted"/>
<sequence length="147" mass="15696">MPAFNRGQGRHSPFRPSQAGAAFRGRGMGLFDFLKVSVADKKAAKPAARMPVSVIQCDGKSYPIVSLTPKGFVARGFDGSLVVGQNAKVSVRVDDPAGKFTFNATVSVVEIKGDSVGATWSILPTEVDAVIRQYAQNRRKQDGKGAR</sequence>
<organism evidence="1 2">
    <name type="scientific">Azospirillum palustre</name>
    <dbReference type="NCBI Taxonomy" id="2044885"/>
    <lineage>
        <taxon>Bacteria</taxon>
        <taxon>Pseudomonadati</taxon>
        <taxon>Pseudomonadota</taxon>
        <taxon>Alphaproteobacteria</taxon>
        <taxon>Rhodospirillales</taxon>
        <taxon>Azospirillaceae</taxon>
        <taxon>Azospirillum</taxon>
    </lineage>
</organism>
<name>A0A2B8B988_9PROT</name>
<keyword evidence="2" id="KW-1185">Reference proteome</keyword>
<dbReference type="EMBL" id="PDKW01000043">
    <property type="protein sequence ID" value="PGH54123.1"/>
    <property type="molecule type" value="Genomic_DNA"/>
</dbReference>
<accession>A0A2B8B988</accession>
<gene>
    <name evidence="1" type="ORF">CRT60_30350</name>
</gene>
<dbReference type="AlphaFoldDB" id="A0A2B8B988"/>